<sequence>MSMPDNKTGTLTDHVEDGFTHEQSTATISYDNKGISGITRSPYVFGAALLASFGGFSFGYDQGVVSLILTLPQFHAVFPEVAPGHARYGSTRAS</sequence>
<dbReference type="InterPro" id="IPR036259">
    <property type="entry name" value="MFS_trans_sf"/>
</dbReference>
<reference evidence="1 2" key="1">
    <citation type="submission" date="2024-03" db="EMBL/GenBank/DDBJ databases">
        <title>A high-quality draft genome sequence of Diaporthe vaccinii, a causative agent of upright dieback and viscid rot disease in cranberry plants.</title>
        <authorList>
            <person name="Sarrasin M."/>
            <person name="Lang B.F."/>
            <person name="Burger G."/>
        </authorList>
    </citation>
    <scope>NUCLEOTIDE SEQUENCE [LARGE SCALE GENOMIC DNA]</scope>
    <source>
        <strain evidence="1 2">IS7</strain>
    </source>
</reference>
<protein>
    <recommendedName>
        <fullName evidence="3">Major facilitator superfamily (MFS) profile domain-containing protein</fullName>
    </recommendedName>
</protein>
<dbReference type="Proteomes" id="UP001600888">
    <property type="component" value="Unassembled WGS sequence"/>
</dbReference>
<proteinExistence type="predicted"/>
<comment type="caution">
    <text evidence="1">The sequence shown here is derived from an EMBL/GenBank/DDBJ whole genome shotgun (WGS) entry which is preliminary data.</text>
</comment>
<evidence type="ECO:0008006" key="3">
    <source>
        <dbReference type="Google" id="ProtNLM"/>
    </source>
</evidence>
<evidence type="ECO:0000313" key="1">
    <source>
        <dbReference type="EMBL" id="KAL2287743.1"/>
    </source>
</evidence>
<accession>A0ABR4EZ68</accession>
<name>A0ABR4EZ68_9PEZI</name>
<gene>
    <name evidence="1" type="ORF">FJTKL_05099</name>
</gene>
<dbReference type="EMBL" id="JBAWTH010000019">
    <property type="protein sequence ID" value="KAL2287743.1"/>
    <property type="molecule type" value="Genomic_DNA"/>
</dbReference>
<dbReference type="Gene3D" id="1.20.1250.20">
    <property type="entry name" value="MFS general substrate transporter like domains"/>
    <property type="match status" value="1"/>
</dbReference>
<keyword evidence="2" id="KW-1185">Reference proteome</keyword>
<organism evidence="1 2">
    <name type="scientific">Diaporthe vaccinii</name>
    <dbReference type="NCBI Taxonomy" id="105482"/>
    <lineage>
        <taxon>Eukaryota</taxon>
        <taxon>Fungi</taxon>
        <taxon>Dikarya</taxon>
        <taxon>Ascomycota</taxon>
        <taxon>Pezizomycotina</taxon>
        <taxon>Sordariomycetes</taxon>
        <taxon>Sordariomycetidae</taxon>
        <taxon>Diaporthales</taxon>
        <taxon>Diaporthaceae</taxon>
        <taxon>Diaporthe</taxon>
        <taxon>Diaporthe eres species complex</taxon>
    </lineage>
</organism>
<evidence type="ECO:0000313" key="2">
    <source>
        <dbReference type="Proteomes" id="UP001600888"/>
    </source>
</evidence>